<feature type="compositionally biased region" description="Low complexity" evidence="4">
    <location>
        <begin position="158"/>
        <end position="169"/>
    </location>
</feature>
<dbReference type="InterPro" id="IPR036179">
    <property type="entry name" value="Ig-like_dom_sf"/>
</dbReference>
<evidence type="ECO:0000256" key="2">
    <source>
        <dbReference type="ARBA" id="ARBA00023157"/>
    </source>
</evidence>
<dbReference type="FunFam" id="2.60.40.10:FF:000049">
    <property type="entry name" value="Leukocyte immunoglobulin-like receptor subfamily B member 1"/>
    <property type="match status" value="1"/>
</dbReference>
<protein>
    <recommendedName>
        <fullName evidence="6">Ig-like domain-containing protein</fullName>
    </recommendedName>
</protein>
<dbReference type="Pfam" id="PF13927">
    <property type="entry name" value="Ig_3"/>
    <property type="match status" value="1"/>
</dbReference>
<keyword evidence="1 5" id="KW-0732">Signal</keyword>
<evidence type="ECO:0000313" key="8">
    <source>
        <dbReference type="Proteomes" id="UP000827986"/>
    </source>
</evidence>
<evidence type="ECO:0000313" key="7">
    <source>
        <dbReference type="EMBL" id="KAH1181075.1"/>
    </source>
</evidence>
<feature type="chain" id="PRO_5039425338" description="Ig-like domain-containing protein" evidence="5">
    <location>
        <begin position="23"/>
        <end position="364"/>
    </location>
</feature>
<dbReference type="InterPro" id="IPR013783">
    <property type="entry name" value="Ig-like_fold"/>
</dbReference>
<feature type="signal peptide" evidence="5">
    <location>
        <begin position="1"/>
        <end position="22"/>
    </location>
</feature>
<evidence type="ECO:0000256" key="4">
    <source>
        <dbReference type="SAM" id="MobiDB-lite"/>
    </source>
</evidence>
<feature type="compositionally biased region" description="Polar residues" evidence="4">
    <location>
        <begin position="126"/>
        <end position="157"/>
    </location>
</feature>
<name>A0A9D3XL03_9SAUR</name>
<dbReference type="Gene3D" id="2.60.40.10">
    <property type="entry name" value="Immunoglobulins"/>
    <property type="match status" value="1"/>
</dbReference>
<sequence>MWSDLTILFLQCWLFWQDWVSGQLYPKPSISVSPGVVMAVGGAVTIQCKCRCQGMRVVLYKGGDPTSLRYVDSAGDVAEFPISNVTQQDSGSYTCRSGSTSQPFVWSDPSDSIELVMRGRNDPTGLETSPAPSSPGTTWAGGNNSSGFEISLTPASPGTTHTGGNNSSGFETSSTPASPGTTHTGGNDLTGLETSPYPISLGTTQTVLTRSLDFTWGNILRLGLGACVLLALVLIMAAASYCWKETPGEPGSSYAEAKISSGEEPYLLGGLHRAENPSSLPPGNLCFRESHIYSMVLPIRRPDPWEKTPDPRLRAHQPLWHQLKEHLPGPQGVGKWGRSMAQCREGTAHICGKPRVACGGLGAV</sequence>
<feature type="compositionally biased region" description="Polar residues" evidence="4">
    <location>
        <begin position="170"/>
        <end position="187"/>
    </location>
</feature>
<evidence type="ECO:0000256" key="5">
    <source>
        <dbReference type="SAM" id="SignalP"/>
    </source>
</evidence>
<evidence type="ECO:0000256" key="3">
    <source>
        <dbReference type="ARBA" id="ARBA00023319"/>
    </source>
</evidence>
<dbReference type="InterPro" id="IPR003599">
    <property type="entry name" value="Ig_sub"/>
</dbReference>
<dbReference type="AlphaFoldDB" id="A0A9D3XL03"/>
<evidence type="ECO:0000259" key="6">
    <source>
        <dbReference type="PROSITE" id="PS50835"/>
    </source>
</evidence>
<dbReference type="PANTHER" id="PTHR11738">
    <property type="entry name" value="MHC CLASS I NK CELL RECEPTOR"/>
    <property type="match status" value="1"/>
</dbReference>
<dbReference type="PROSITE" id="PS50835">
    <property type="entry name" value="IG_LIKE"/>
    <property type="match status" value="1"/>
</dbReference>
<organism evidence="7 8">
    <name type="scientific">Mauremys mutica</name>
    <name type="common">yellowpond turtle</name>
    <dbReference type="NCBI Taxonomy" id="74926"/>
    <lineage>
        <taxon>Eukaryota</taxon>
        <taxon>Metazoa</taxon>
        <taxon>Chordata</taxon>
        <taxon>Craniata</taxon>
        <taxon>Vertebrata</taxon>
        <taxon>Euteleostomi</taxon>
        <taxon>Archelosauria</taxon>
        <taxon>Testudinata</taxon>
        <taxon>Testudines</taxon>
        <taxon>Cryptodira</taxon>
        <taxon>Durocryptodira</taxon>
        <taxon>Testudinoidea</taxon>
        <taxon>Geoemydidae</taxon>
        <taxon>Geoemydinae</taxon>
        <taxon>Mauremys</taxon>
    </lineage>
</organism>
<dbReference type="PANTHER" id="PTHR11738:SF186">
    <property type="entry name" value="OSTEOCLAST-ASSOCIATED IMMUNOGLOBULIN-LIKE RECEPTOR"/>
    <property type="match status" value="1"/>
</dbReference>
<keyword evidence="2" id="KW-1015">Disulfide bond</keyword>
<dbReference type="SUPFAM" id="SSF48726">
    <property type="entry name" value="Immunoglobulin"/>
    <property type="match status" value="1"/>
</dbReference>
<evidence type="ECO:0000256" key="1">
    <source>
        <dbReference type="ARBA" id="ARBA00022729"/>
    </source>
</evidence>
<comment type="caution">
    <text evidence="7">The sequence shown here is derived from an EMBL/GenBank/DDBJ whole genome shotgun (WGS) entry which is preliminary data.</text>
</comment>
<dbReference type="GO" id="GO:0002764">
    <property type="term" value="P:immune response-regulating signaling pathway"/>
    <property type="evidence" value="ECO:0007669"/>
    <property type="project" value="TreeGrafter"/>
</dbReference>
<feature type="region of interest" description="Disordered" evidence="4">
    <location>
        <begin position="120"/>
        <end position="196"/>
    </location>
</feature>
<dbReference type="SMART" id="SM00409">
    <property type="entry name" value="IG"/>
    <property type="match status" value="1"/>
</dbReference>
<dbReference type="InterPro" id="IPR050412">
    <property type="entry name" value="Ig-like_Receptors_ImmuneReg"/>
</dbReference>
<keyword evidence="3" id="KW-0393">Immunoglobulin domain</keyword>
<dbReference type="InterPro" id="IPR007110">
    <property type="entry name" value="Ig-like_dom"/>
</dbReference>
<gene>
    <name evidence="7" type="ORF">KIL84_002009</name>
</gene>
<dbReference type="Proteomes" id="UP000827986">
    <property type="component" value="Unassembled WGS sequence"/>
</dbReference>
<feature type="domain" description="Ig-like" evidence="6">
    <location>
        <begin position="28"/>
        <end position="105"/>
    </location>
</feature>
<reference evidence="7" key="1">
    <citation type="submission" date="2021-09" db="EMBL/GenBank/DDBJ databases">
        <title>The genome of Mauremys mutica provides insights into the evolution of semi-aquatic lifestyle.</title>
        <authorList>
            <person name="Gong S."/>
            <person name="Gao Y."/>
        </authorList>
    </citation>
    <scope>NUCLEOTIDE SEQUENCE</scope>
    <source>
        <strain evidence="7">MM-2020</strain>
        <tissue evidence="7">Muscle</tissue>
    </source>
</reference>
<proteinExistence type="predicted"/>
<keyword evidence="8" id="KW-1185">Reference proteome</keyword>
<dbReference type="EMBL" id="JAHDVG010000469">
    <property type="protein sequence ID" value="KAH1181075.1"/>
    <property type="molecule type" value="Genomic_DNA"/>
</dbReference>
<accession>A0A9D3XL03</accession>